<reference evidence="8" key="2">
    <citation type="submission" date="2025-09" db="UniProtKB">
        <authorList>
            <consortium name="Ensembl"/>
        </authorList>
    </citation>
    <scope>IDENTIFICATION</scope>
</reference>
<reference evidence="8" key="1">
    <citation type="submission" date="2025-08" db="UniProtKB">
        <authorList>
            <consortium name="Ensembl"/>
        </authorList>
    </citation>
    <scope>IDENTIFICATION</scope>
</reference>
<feature type="compositionally biased region" description="Low complexity" evidence="6">
    <location>
        <begin position="184"/>
        <end position="211"/>
    </location>
</feature>
<organism evidence="8 9">
    <name type="scientific">Taeniopygia guttata</name>
    <name type="common">Zebra finch</name>
    <name type="synonym">Poephila guttata</name>
    <dbReference type="NCBI Taxonomy" id="59729"/>
    <lineage>
        <taxon>Eukaryota</taxon>
        <taxon>Metazoa</taxon>
        <taxon>Chordata</taxon>
        <taxon>Craniata</taxon>
        <taxon>Vertebrata</taxon>
        <taxon>Euteleostomi</taxon>
        <taxon>Archelosauria</taxon>
        <taxon>Archosauria</taxon>
        <taxon>Dinosauria</taxon>
        <taxon>Saurischia</taxon>
        <taxon>Theropoda</taxon>
        <taxon>Coelurosauria</taxon>
        <taxon>Aves</taxon>
        <taxon>Neognathae</taxon>
        <taxon>Neoaves</taxon>
        <taxon>Telluraves</taxon>
        <taxon>Australaves</taxon>
        <taxon>Passeriformes</taxon>
        <taxon>Passeroidea</taxon>
        <taxon>Estrildidae</taxon>
        <taxon>Estrildinae</taxon>
        <taxon>Taeniopygia</taxon>
    </lineage>
</organism>
<dbReference type="Pfam" id="PF05485">
    <property type="entry name" value="THAP"/>
    <property type="match status" value="1"/>
</dbReference>
<gene>
    <name evidence="8" type="primary">LOC115491788</name>
</gene>
<name>A0A674GM49_TAEGU</name>
<keyword evidence="1" id="KW-0479">Metal-binding</keyword>
<dbReference type="InterPro" id="IPR006612">
    <property type="entry name" value="THAP_Znf"/>
</dbReference>
<evidence type="ECO:0000256" key="6">
    <source>
        <dbReference type="SAM" id="MobiDB-lite"/>
    </source>
</evidence>
<feature type="compositionally biased region" description="Low complexity" evidence="6">
    <location>
        <begin position="130"/>
        <end position="144"/>
    </location>
</feature>
<dbReference type="Proteomes" id="UP000007754">
    <property type="component" value="Unplaced"/>
</dbReference>
<evidence type="ECO:0000256" key="2">
    <source>
        <dbReference type="ARBA" id="ARBA00022771"/>
    </source>
</evidence>
<proteinExistence type="predicted"/>
<keyword evidence="2 5" id="KW-0863">Zinc-finger</keyword>
<evidence type="ECO:0000256" key="4">
    <source>
        <dbReference type="ARBA" id="ARBA00023125"/>
    </source>
</evidence>
<evidence type="ECO:0000256" key="3">
    <source>
        <dbReference type="ARBA" id="ARBA00022833"/>
    </source>
</evidence>
<sequence length="507" mass="52137">MPRHCSAAGCCTRDTRDTRDRGISFHRLPGREDPRRAQWLENSRRRDPAGGGRWDPSSKYIYFCSQHFEGSCFELLGCSGYHRLKEGAVPTVFAPDPPPDPPAQEPPGPGPPKNTAGQPQVETGPPPAPAALGRLVLPAGLAGPRPAPGRRPRRGPGPARPLGLHPRAPPGGHGRGGDRRRPGPARGTPGTPGTPVTVAVHAAAAAAGGLLHPERAQLPGGQRAALEAPRRGRAGRAGQGPAAAPGRQTPRAAPAAAPGRAAEGAQSRPGAAEELQGAPGGAPQGEESGRRTAEELQGAPAAERGGWRAVRSWRSSQAARRFVNKGFRPVDVAGGAPEGEEWVRSCGGAPRRQRSSGWWSSRGKGEGTLSCRGAPRRQRSCGWWSSRGRGEGTLSCGGAPEGEESGFGAVEELQGGSGAVAGGAPEGAQSGPRAAEELQGAPGGAPQGEESGPRTAEELQGAPAAVRGGWRAVRSWRSSEVARRFVNKGVCLVAAAGGAPEGEERGL</sequence>
<evidence type="ECO:0000313" key="9">
    <source>
        <dbReference type="Proteomes" id="UP000007754"/>
    </source>
</evidence>
<evidence type="ECO:0000313" key="8">
    <source>
        <dbReference type="Ensembl" id="ENSTGUP00000023521.1"/>
    </source>
</evidence>
<dbReference type="PANTHER" id="PTHR47502">
    <property type="entry name" value="THAP DOMAIN-CONTAINING PROTEIN 7"/>
    <property type="match status" value="1"/>
</dbReference>
<keyword evidence="4 5" id="KW-0238">DNA-binding</keyword>
<evidence type="ECO:0000259" key="7">
    <source>
        <dbReference type="PROSITE" id="PS50950"/>
    </source>
</evidence>
<feature type="compositionally biased region" description="Pro residues" evidence="6">
    <location>
        <begin position="95"/>
        <end position="112"/>
    </location>
</feature>
<dbReference type="GO" id="GO:0005634">
    <property type="term" value="C:nucleus"/>
    <property type="evidence" value="ECO:0007669"/>
    <property type="project" value="TreeGrafter"/>
</dbReference>
<dbReference type="GO" id="GO:0008270">
    <property type="term" value="F:zinc ion binding"/>
    <property type="evidence" value="ECO:0007669"/>
    <property type="project" value="UniProtKB-KW"/>
</dbReference>
<keyword evidence="9" id="KW-1185">Reference proteome</keyword>
<dbReference type="OMA" id="KTTHWRR"/>
<feature type="compositionally biased region" description="Basic and acidic residues" evidence="6">
    <location>
        <begin position="21"/>
        <end position="48"/>
    </location>
</feature>
<dbReference type="PANTHER" id="PTHR47502:SF1">
    <property type="entry name" value="THAP DOMAIN-CONTAINING PROTEIN 7"/>
    <property type="match status" value="1"/>
</dbReference>
<feature type="compositionally biased region" description="Gly residues" evidence="6">
    <location>
        <begin position="415"/>
        <end position="425"/>
    </location>
</feature>
<dbReference type="InterPro" id="IPR026519">
    <property type="entry name" value="THAP7"/>
</dbReference>
<dbReference type="InParanoid" id="A0A674GM49"/>
<keyword evidence="3" id="KW-0862">Zinc</keyword>
<feature type="compositionally biased region" description="Low complexity" evidence="6">
    <location>
        <begin position="156"/>
        <end position="166"/>
    </location>
</feature>
<feature type="domain" description="THAP-type" evidence="7">
    <location>
        <begin position="1"/>
        <end position="93"/>
    </location>
</feature>
<dbReference type="SMART" id="SM00692">
    <property type="entry name" value="DM3"/>
    <property type="match status" value="1"/>
</dbReference>
<feature type="region of interest" description="Disordered" evidence="6">
    <location>
        <begin position="89"/>
        <end position="469"/>
    </location>
</feature>
<dbReference type="SUPFAM" id="SSF57716">
    <property type="entry name" value="Glucocorticoid receptor-like (DNA-binding domain)"/>
    <property type="match status" value="1"/>
</dbReference>
<dbReference type="AlphaFoldDB" id="A0A674GM49"/>
<dbReference type="GeneTree" id="ENSGT00730000111394"/>
<dbReference type="Ensembl" id="ENSTGUT00000038655.1">
    <property type="protein sequence ID" value="ENSTGUP00000023521.1"/>
    <property type="gene ID" value="ENSTGUG00000019964.1"/>
</dbReference>
<evidence type="ECO:0000256" key="5">
    <source>
        <dbReference type="PROSITE-ProRule" id="PRU00309"/>
    </source>
</evidence>
<accession>A0A674GM49</accession>
<feature type="region of interest" description="Disordered" evidence="6">
    <location>
        <begin position="21"/>
        <end position="53"/>
    </location>
</feature>
<dbReference type="GO" id="GO:0006355">
    <property type="term" value="P:regulation of DNA-templated transcription"/>
    <property type="evidence" value="ECO:0007669"/>
    <property type="project" value="TreeGrafter"/>
</dbReference>
<evidence type="ECO:0000256" key="1">
    <source>
        <dbReference type="ARBA" id="ARBA00022723"/>
    </source>
</evidence>
<dbReference type="GO" id="GO:0003677">
    <property type="term" value="F:DNA binding"/>
    <property type="evidence" value="ECO:0007669"/>
    <property type="project" value="UniProtKB-UniRule"/>
</dbReference>
<protein>
    <recommendedName>
        <fullName evidence="7">THAP-type domain-containing protein</fullName>
    </recommendedName>
</protein>
<feature type="compositionally biased region" description="Low complexity" evidence="6">
    <location>
        <begin position="239"/>
        <end position="265"/>
    </location>
</feature>
<dbReference type="SMART" id="SM00980">
    <property type="entry name" value="THAP"/>
    <property type="match status" value="1"/>
</dbReference>
<dbReference type="PROSITE" id="PS50950">
    <property type="entry name" value="ZF_THAP"/>
    <property type="match status" value="1"/>
</dbReference>